<dbReference type="Proteomes" id="UP000580654">
    <property type="component" value="Unassembled WGS sequence"/>
</dbReference>
<evidence type="ECO:0008006" key="4">
    <source>
        <dbReference type="Google" id="ProtNLM"/>
    </source>
</evidence>
<keyword evidence="3" id="KW-1185">Reference proteome</keyword>
<accession>A0A840YD99</accession>
<evidence type="ECO:0000256" key="1">
    <source>
        <dbReference type="SAM" id="SignalP"/>
    </source>
</evidence>
<comment type="caution">
    <text evidence="2">The sequence shown here is derived from an EMBL/GenBank/DDBJ whole genome shotgun (WGS) entry which is preliminary data.</text>
</comment>
<feature type="chain" id="PRO_5033036384" description="Secreted protein" evidence="1">
    <location>
        <begin position="22"/>
        <end position="120"/>
    </location>
</feature>
<reference evidence="2 3" key="1">
    <citation type="submission" date="2020-08" db="EMBL/GenBank/DDBJ databases">
        <title>Genomic Encyclopedia of Type Strains, Phase IV (KMG-IV): sequencing the most valuable type-strain genomes for metagenomic binning, comparative biology and taxonomic classification.</title>
        <authorList>
            <person name="Goeker M."/>
        </authorList>
    </citation>
    <scope>NUCLEOTIDE SEQUENCE [LARGE SCALE GENOMIC DNA]</scope>
    <source>
        <strain evidence="2 3">DSM 25622</strain>
    </source>
</reference>
<name>A0A840YD99_9PROT</name>
<protein>
    <recommendedName>
        <fullName evidence="4">Secreted protein</fullName>
    </recommendedName>
</protein>
<sequence>MRRPRSAALALFLLVPAAAGAQEVAGDVFPHRAPPMLVCNAAREGIVACLAGTLCACRFERGGSIVGRPDGFRWDCGALRPGCGPAPADLAAPPLPMTIFPQITVPQPGGYPDLPPGFGR</sequence>
<dbReference type="RefSeq" id="WP_184513526.1">
    <property type="nucleotide sequence ID" value="NZ_JACIJD010000002.1"/>
</dbReference>
<evidence type="ECO:0000313" key="3">
    <source>
        <dbReference type="Proteomes" id="UP000580654"/>
    </source>
</evidence>
<organism evidence="2 3">
    <name type="scientific">Muricoccus pecuniae</name>
    <dbReference type="NCBI Taxonomy" id="693023"/>
    <lineage>
        <taxon>Bacteria</taxon>
        <taxon>Pseudomonadati</taxon>
        <taxon>Pseudomonadota</taxon>
        <taxon>Alphaproteobacteria</taxon>
        <taxon>Acetobacterales</taxon>
        <taxon>Roseomonadaceae</taxon>
        <taxon>Muricoccus</taxon>
    </lineage>
</organism>
<feature type="signal peptide" evidence="1">
    <location>
        <begin position="1"/>
        <end position="21"/>
    </location>
</feature>
<evidence type="ECO:0000313" key="2">
    <source>
        <dbReference type="EMBL" id="MBB5692482.1"/>
    </source>
</evidence>
<proteinExistence type="predicted"/>
<dbReference type="EMBL" id="JACIJD010000002">
    <property type="protein sequence ID" value="MBB5692482.1"/>
    <property type="molecule type" value="Genomic_DNA"/>
</dbReference>
<keyword evidence="1" id="KW-0732">Signal</keyword>
<dbReference type="AlphaFoldDB" id="A0A840YD99"/>
<gene>
    <name evidence="2" type="ORF">FHS87_000497</name>
</gene>